<protein>
    <submittedName>
        <fullName evidence="2">Membrane protein</fullName>
    </submittedName>
</protein>
<keyword evidence="1" id="KW-0472">Membrane</keyword>
<sequence>MEEDKIAAVEITISKMLRIGVVLSATVIIIGLIMFLITGKSGYCGNTYPTTVGEIFSGLLQFKSYGIIMTGLLLLIVTPIFRVGVSIIVFMKEKDYMYVKITATVFIILILSFAMGKVG</sequence>
<reference evidence="2" key="1">
    <citation type="journal article" date="2023" name="Int. J. Syst. Evol. Microbiol.">
        <title>&lt;i&gt;Clostridium folliculivorans&lt;/i&gt; sp. nov., isolated from soil samples of an organic paddy in Japan.</title>
        <authorList>
            <person name="Tazawa J."/>
            <person name="Kobayashi H."/>
            <person name="Tanizawa Y."/>
            <person name="Uchino A."/>
            <person name="Tanaka F."/>
            <person name="Urashima Y."/>
            <person name="Miura S."/>
            <person name="Sakamoto M."/>
            <person name="Ohkuma M."/>
            <person name="Tohno M."/>
        </authorList>
    </citation>
    <scope>NUCLEOTIDE SEQUENCE</scope>
    <source>
        <strain evidence="2">D1-1</strain>
    </source>
</reference>
<keyword evidence="1" id="KW-0812">Transmembrane</keyword>
<feature type="transmembrane region" description="Helical" evidence="1">
    <location>
        <begin position="65"/>
        <end position="90"/>
    </location>
</feature>
<name>A0A9W5Y4T6_9CLOT</name>
<evidence type="ECO:0000256" key="1">
    <source>
        <dbReference type="SAM" id="Phobius"/>
    </source>
</evidence>
<dbReference type="AlphaFoldDB" id="A0A9W5Y4T6"/>
<accession>A0A9W5Y4T6</accession>
<gene>
    <name evidence="2" type="ORF">CFOLD11_34950</name>
</gene>
<dbReference type="EMBL" id="BQXY01000006">
    <property type="protein sequence ID" value="GKU26668.1"/>
    <property type="molecule type" value="Genomic_DNA"/>
</dbReference>
<dbReference type="Pfam" id="PF07843">
    <property type="entry name" value="DUF1634"/>
    <property type="match status" value="1"/>
</dbReference>
<proteinExistence type="predicted"/>
<feature type="transmembrane region" description="Helical" evidence="1">
    <location>
        <begin position="21"/>
        <end position="39"/>
    </location>
</feature>
<dbReference type="Proteomes" id="UP001057868">
    <property type="component" value="Unassembled WGS sequence"/>
</dbReference>
<evidence type="ECO:0000313" key="3">
    <source>
        <dbReference type="Proteomes" id="UP001057868"/>
    </source>
</evidence>
<evidence type="ECO:0000313" key="2">
    <source>
        <dbReference type="EMBL" id="GKU26668.1"/>
    </source>
</evidence>
<dbReference type="InterPro" id="IPR012861">
    <property type="entry name" value="DUF1634"/>
</dbReference>
<keyword evidence="3" id="KW-1185">Reference proteome</keyword>
<dbReference type="RefSeq" id="WP_261853556.1">
    <property type="nucleotide sequence ID" value="NZ_BQXY01000006.1"/>
</dbReference>
<organism evidence="2 3">
    <name type="scientific">Clostridium folliculivorans</name>
    <dbReference type="NCBI Taxonomy" id="2886038"/>
    <lineage>
        <taxon>Bacteria</taxon>
        <taxon>Bacillati</taxon>
        <taxon>Bacillota</taxon>
        <taxon>Clostridia</taxon>
        <taxon>Eubacteriales</taxon>
        <taxon>Clostridiaceae</taxon>
        <taxon>Clostridium</taxon>
    </lineage>
</organism>
<comment type="caution">
    <text evidence="2">The sequence shown here is derived from an EMBL/GenBank/DDBJ whole genome shotgun (WGS) entry which is preliminary data.</text>
</comment>
<feature type="transmembrane region" description="Helical" evidence="1">
    <location>
        <begin position="97"/>
        <end position="116"/>
    </location>
</feature>
<keyword evidence="1" id="KW-1133">Transmembrane helix</keyword>